<gene>
    <name evidence="11" type="ORF">HJG60_004693</name>
</gene>
<evidence type="ECO:0000256" key="2">
    <source>
        <dbReference type="ARBA" id="ARBA00022525"/>
    </source>
</evidence>
<evidence type="ECO:0000256" key="4">
    <source>
        <dbReference type="ARBA" id="ARBA00022729"/>
    </source>
</evidence>
<keyword evidence="6 8" id="KW-1015">Disulfide bond</keyword>
<evidence type="ECO:0000259" key="10">
    <source>
        <dbReference type="PROSITE" id="PS50923"/>
    </source>
</evidence>
<feature type="domain" description="Sushi" evidence="10">
    <location>
        <begin position="522"/>
        <end position="580"/>
    </location>
</feature>
<keyword evidence="3 8" id="KW-0768">Sushi</keyword>
<evidence type="ECO:0000256" key="7">
    <source>
        <dbReference type="ARBA" id="ARBA00023180"/>
    </source>
</evidence>
<feature type="domain" description="Sushi" evidence="10">
    <location>
        <begin position="272"/>
        <end position="329"/>
    </location>
</feature>
<dbReference type="GO" id="GO:0005576">
    <property type="term" value="C:extracellular region"/>
    <property type="evidence" value="ECO:0007669"/>
    <property type="project" value="UniProtKB-SubCell"/>
</dbReference>
<feature type="disulfide bond" evidence="8">
    <location>
        <begin position="396"/>
        <end position="439"/>
    </location>
</feature>
<accession>A0A833YBX5</accession>
<feature type="signal peptide" evidence="9">
    <location>
        <begin position="1"/>
        <end position="20"/>
    </location>
</feature>
<protein>
    <submittedName>
        <fullName evidence="11">Coagulation factor XIII B chain</fullName>
    </submittedName>
</protein>
<dbReference type="Gene3D" id="2.10.70.10">
    <property type="entry name" value="Complement Module, domain 1"/>
    <property type="match status" value="10"/>
</dbReference>
<name>A0A833YBX5_9CHIR</name>
<dbReference type="FunFam" id="2.10.70.10:FF:000054">
    <property type="entry name" value="Complement inhibitory factor H"/>
    <property type="match status" value="1"/>
</dbReference>
<dbReference type="InterPro" id="IPR035976">
    <property type="entry name" value="Sushi/SCR/CCP_sf"/>
</dbReference>
<evidence type="ECO:0000256" key="3">
    <source>
        <dbReference type="ARBA" id="ARBA00022659"/>
    </source>
</evidence>
<dbReference type="EMBL" id="JABVXQ010000016">
    <property type="protein sequence ID" value="KAF6073290.1"/>
    <property type="molecule type" value="Genomic_DNA"/>
</dbReference>
<dbReference type="CDD" id="cd00033">
    <property type="entry name" value="CCP"/>
    <property type="match status" value="6"/>
</dbReference>
<evidence type="ECO:0000256" key="6">
    <source>
        <dbReference type="ARBA" id="ARBA00023157"/>
    </source>
</evidence>
<evidence type="ECO:0000256" key="8">
    <source>
        <dbReference type="PROSITE-ProRule" id="PRU00302"/>
    </source>
</evidence>
<dbReference type="FunFam" id="2.10.70.10:FF:000026">
    <property type="entry name" value="Complement inhibitory factor H"/>
    <property type="match status" value="2"/>
</dbReference>
<evidence type="ECO:0000256" key="9">
    <source>
        <dbReference type="SAM" id="SignalP"/>
    </source>
</evidence>
<evidence type="ECO:0000313" key="12">
    <source>
        <dbReference type="Proteomes" id="UP000664940"/>
    </source>
</evidence>
<feature type="domain" description="Sushi" evidence="10">
    <location>
        <begin position="394"/>
        <end position="452"/>
    </location>
</feature>
<comment type="subcellular location">
    <subcellularLocation>
        <location evidence="1">Secreted</location>
    </subcellularLocation>
</comment>
<comment type="caution">
    <text evidence="11">The sequence shown here is derived from an EMBL/GenBank/DDBJ whole genome shotgun (WGS) entry which is preliminary data.</text>
</comment>
<sequence length="662" mass="74632">MRSKGFSFIIILIISGELYAEEKPCGLPRVKNGRIALYYYTFESFYFPMGVNQKLSFSCLAGHTTLSGKQEEKTVCTAQGWSPEPWCFKKCAKPDLTHGHIPEAKLLYTVQEGMRYRCSSGYKTPGGQDEEVVHCLAEGWSSLPACRKEQETCVAPDLHHGNYSTAQKRFRVKDRVRYQCDPGYFTAGGGTSEEAECRSSGWSLPPKCAKLNCPSLRSIENGYFHPVKQAYEEGDVVQFFCNENYYLSGSDLIQCYNFGWYPESPVCEGRRNRCPPPPLPPNSKIPTYSTTYHHGEAVRIECDPDFEVQGSDEIRCHSGTWTEPPRCVEVTGKTACEEPPLVENGAANLHSGVYYSGDKVTYGCQSGYDLRGPKEITCKRGNWTRPPECVANRETCKPPPDILHGAVVGRLLVSYAAGSSVEYKCHQYYLLKGEERSRCQHGQWSAPPVCLEPCTVSEEDMERNHVEVKWKYAGQVLHGDLIDFVCKEGYDLSPSTPLSALSVQCHRGHVEYPRCVRKESKGTCASPPFIANGEIVHLKSEPYENGSLVEYRCFQYYFLQGSKESYCLEGAWTAPPSCLEPCRLSSTEMQSNNLLLKWSFDNRPWIIHGEHVEFVCRGDSYLPASSGSESALRVVCDRGQLHYPRCVRRESSRFYHQEALRT</sequence>
<dbReference type="Pfam" id="PF00084">
    <property type="entry name" value="Sushi"/>
    <property type="match status" value="8"/>
</dbReference>
<keyword evidence="4 9" id="KW-0732">Signal</keyword>
<feature type="chain" id="PRO_5032702297" evidence="9">
    <location>
        <begin position="21"/>
        <end position="662"/>
    </location>
</feature>
<comment type="caution">
    <text evidence="8">Lacks conserved residue(s) required for the propagation of feature annotation.</text>
</comment>
<dbReference type="SUPFAM" id="SSF57535">
    <property type="entry name" value="Complement control module/SCR domain"/>
    <property type="match status" value="10"/>
</dbReference>
<dbReference type="AlphaFoldDB" id="A0A833YBX5"/>
<reference evidence="11 12" key="1">
    <citation type="journal article" date="2020" name="Nature">
        <title>Six reference-quality genomes reveal evolution of bat adaptations.</title>
        <authorList>
            <person name="Jebb D."/>
            <person name="Huang Z."/>
            <person name="Pippel M."/>
            <person name="Hughes G.M."/>
            <person name="Lavrichenko K."/>
            <person name="Devanna P."/>
            <person name="Winkler S."/>
            <person name="Jermiin L.S."/>
            <person name="Skirmuntt E.C."/>
            <person name="Katzourakis A."/>
            <person name="Burkitt-Gray L."/>
            <person name="Ray D.A."/>
            <person name="Sullivan K.A.M."/>
            <person name="Roscito J.G."/>
            <person name="Kirilenko B.M."/>
            <person name="Davalos L.M."/>
            <person name="Corthals A.P."/>
            <person name="Power M.L."/>
            <person name="Jones G."/>
            <person name="Ransome R.D."/>
            <person name="Dechmann D.K.N."/>
            <person name="Locatelli A.G."/>
            <person name="Puechmaille S.J."/>
            <person name="Fedrigo O."/>
            <person name="Jarvis E.D."/>
            <person name="Hiller M."/>
            <person name="Vernes S.C."/>
            <person name="Myers E.W."/>
            <person name="Teeling E.C."/>
        </authorList>
    </citation>
    <scope>NUCLEOTIDE SEQUENCE [LARGE SCALE GENOMIC DNA]</scope>
    <source>
        <strain evidence="11">Bat1K_MPI-CBG_1</strain>
    </source>
</reference>
<feature type="domain" description="Sushi" evidence="10">
    <location>
        <begin position="151"/>
        <end position="210"/>
    </location>
</feature>
<dbReference type="InterPro" id="IPR000436">
    <property type="entry name" value="Sushi_SCR_CCP_dom"/>
</dbReference>
<dbReference type="Proteomes" id="UP000664940">
    <property type="component" value="Unassembled WGS sequence"/>
</dbReference>
<keyword evidence="5" id="KW-0677">Repeat</keyword>
<dbReference type="SMART" id="SM00032">
    <property type="entry name" value="CCP"/>
    <property type="match status" value="9"/>
</dbReference>
<organism evidence="11 12">
    <name type="scientific">Phyllostomus discolor</name>
    <name type="common">pale spear-nosed bat</name>
    <dbReference type="NCBI Taxonomy" id="89673"/>
    <lineage>
        <taxon>Eukaryota</taxon>
        <taxon>Metazoa</taxon>
        <taxon>Chordata</taxon>
        <taxon>Craniata</taxon>
        <taxon>Vertebrata</taxon>
        <taxon>Euteleostomi</taxon>
        <taxon>Mammalia</taxon>
        <taxon>Eutheria</taxon>
        <taxon>Laurasiatheria</taxon>
        <taxon>Chiroptera</taxon>
        <taxon>Yangochiroptera</taxon>
        <taxon>Phyllostomidae</taxon>
        <taxon>Phyllostominae</taxon>
        <taxon>Phyllostomus</taxon>
    </lineage>
</organism>
<dbReference type="GO" id="GO:0007596">
    <property type="term" value="P:blood coagulation"/>
    <property type="evidence" value="ECO:0007669"/>
    <property type="project" value="TreeGrafter"/>
</dbReference>
<proteinExistence type="predicted"/>
<feature type="domain" description="Sushi" evidence="10">
    <location>
        <begin position="211"/>
        <end position="269"/>
    </location>
</feature>
<feature type="domain" description="Sushi" evidence="10">
    <location>
        <begin position="89"/>
        <end position="148"/>
    </location>
</feature>
<dbReference type="PANTHER" id="PTHR45785:SF3">
    <property type="entry name" value="COAGULATION FACTOR XIII B CHAIN"/>
    <property type="match status" value="1"/>
</dbReference>
<dbReference type="PROSITE" id="PS50923">
    <property type="entry name" value="SUSHI"/>
    <property type="match status" value="7"/>
</dbReference>
<dbReference type="FunFam" id="2.10.70.10:FF:000060">
    <property type="entry name" value="Complement inhibitory factor H"/>
    <property type="match status" value="1"/>
</dbReference>
<dbReference type="InterPro" id="IPR051503">
    <property type="entry name" value="ComplSys_Reg/VirEntry_Med"/>
</dbReference>
<evidence type="ECO:0000313" key="11">
    <source>
        <dbReference type="EMBL" id="KAF6073290.1"/>
    </source>
</evidence>
<keyword evidence="2" id="KW-0964">Secreted</keyword>
<dbReference type="PANTHER" id="PTHR45785">
    <property type="entry name" value="COMPLEMENT FACTOR H-RELATED"/>
    <property type="match status" value="1"/>
</dbReference>
<evidence type="ECO:0000256" key="1">
    <source>
        <dbReference type="ARBA" id="ARBA00004613"/>
    </source>
</evidence>
<evidence type="ECO:0000256" key="5">
    <source>
        <dbReference type="ARBA" id="ARBA00022737"/>
    </source>
</evidence>
<feature type="disulfide bond" evidence="8">
    <location>
        <begin position="524"/>
        <end position="567"/>
    </location>
</feature>
<feature type="domain" description="Sushi" evidence="10">
    <location>
        <begin position="334"/>
        <end position="391"/>
    </location>
</feature>
<keyword evidence="7" id="KW-0325">Glycoprotein</keyword>